<gene>
    <name evidence="2" type="ORF">Aple_055280</name>
</gene>
<dbReference type="AlphaFoldDB" id="A0A5M3XNW8"/>
<accession>A0A5M3XNW8</accession>
<dbReference type="PROSITE" id="PS50104">
    <property type="entry name" value="TIR"/>
    <property type="match status" value="1"/>
</dbReference>
<keyword evidence="3" id="KW-1185">Reference proteome</keyword>
<dbReference type="EMBL" id="BLAF01000032">
    <property type="protein sequence ID" value="GES22630.1"/>
    <property type="molecule type" value="Genomic_DNA"/>
</dbReference>
<name>A0A5M3XNW8_9ACTN</name>
<dbReference type="RefSeq" id="WP_170321682.1">
    <property type="nucleotide sequence ID" value="NZ_BAAAHM010000035.1"/>
</dbReference>
<reference evidence="2 3" key="1">
    <citation type="submission" date="2019-10" db="EMBL/GenBank/DDBJ databases">
        <title>Whole genome shotgun sequence of Acrocarpospora pleiomorpha NBRC 16267.</title>
        <authorList>
            <person name="Ichikawa N."/>
            <person name="Kimura A."/>
            <person name="Kitahashi Y."/>
            <person name="Komaki H."/>
            <person name="Oguchi A."/>
        </authorList>
    </citation>
    <scope>NUCLEOTIDE SEQUENCE [LARGE SCALE GENOMIC DNA]</scope>
    <source>
        <strain evidence="2 3">NBRC 16267</strain>
    </source>
</reference>
<dbReference type="Pfam" id="PF13676">
    <property type="entry name" value="TIR_2"/>
    <property type="match status" value="1"/>
</dbReference>
<sequence>MIDIFINYRKDDSAASAELIDKSMCDRFGADRVFRDCRSMEPGAMFTKELEIALRQSRVMLSVIGPQWLSLADSSGRPRIENPKDILRLELKRAFNWHITVIPVLVGGAKLPRMDELPDDIKALNTQQYVEIRHRYVENDTKPLIEAVARRLGGGKQANEATGGSDATRQIRVKGNRNIIGDHTTYNEWNS</sequence>
<dbReference type="InterPro" id="IPR035897">
    <property type="entry name" value="Toll_tir_struct_dom_sf"/>
</dbReference>
<dbReference type="InterPro" id="IPR000157">
    <property type="entry name" value="TIR_dom"/>
</dbReference>
<evidence type="ECO:0000259" key="1">
    <source>
        <dbReference type="PROSITE" id="PS50104"/>
    </source>
</evidence>
<protein>
    <recommendedName>
        <fullName evidence="1">TIR domain-containing protein</fullName>
    </recommendedName>
</protein>
<proteinExistence type="predicted"/>
<feature type="domain" description="TIR" evidence="1">
    <location>
        <begin position="1"/>
        <end position="148"/>
    </location>
</feature>
<dbReference type="GO" id="GO:0007165">
    <property type="term" value="P:signal transduction"/>
    <property type="evidence" value="ECO:0007669"/>
    <property type="project" value="InterPro"/>
</dbReference>
<dbReference type="Gene3D" id="3.40.50.10140">
    <property type="entry name" value="Toll/interleukin-1 receptor homology (TIR) domain"/>
    <property type="match status" value="1"/>
</dbReference>
<evidence type="ECO:0000313" key="3">
    <source>
        <dbReference type="Proteomes" id="UP000377595"/>
    </source>
</evidence>
<comment type="caution">
    <text evidence="2">The sequence shown here is derived from an EMBL/GenBank/DDBJ whole genome shotgun (WGS) entry which is preliminary data.</text>
</comment>
<organism evidence="2 3">
    <name type="scientific">Acrocarpospora pleiomorpha</name>
    <dbReference type="NCBI Taxonomy" id="90975"/>
    <lineage>
        <taxon>Bacteria</taxon>
        <taxon>Bacillati</taxon>
        <taxon>Actinomycetota</taxon>
        <taxon>Actinomycetes</taxon>
        <taxon>Streptosporangiales</taxon>
        <taxon>Streptosporangiaceae</taxon>
        <taxon>Acrocarpospora</taxon>
    </lineage>
</organism>
<dbReference type="Proteomes" id="UP000377595">
    <property type="component" value="Unassembled WGS sequence"/>
</dbReference>
<evidence type="ECO:0000313" key="2">
    <source>
        <dbReference type="EMBL" id="GES22630.1"/>
    </source>
</evidence>
<dbReference type="SUPFAM" id="SSF52200">
    <property type="entry name" value="Toll/Interleukin receptor TIR domain"/>
    <property type="match status" value="1"/>
</dbReference>